<dbReference type="PROSITE" id="PS50930">
    <property type="entry name" value="HTH_LYTTR"/>
    <property type="match status" value="1"/>
</dbReference>
<dbReference type="GO" id="GO:0003677">
    <property type="term" value="F:DNA binding"/>
    <property type="evidence" value="ECO:0007669"/>
    <property type="project" value="InterPro"/>
</dbReference>
<dbReference type="AlphaFoldDB" id="A0A0P7ATZ0"/>
<feature type="modified residue" description="4-aspartylphosphate" evidence="1">
    <location>
        <position position="53"/>
    </location>
</feature>
<dbReference type="Pfam" id="PF00072">
    <property type="entry name" value="Response_reg"/>
    <property type="match status" value="1"/>
</dbReference>
<evidence type="ECO:0000259" key="3">
    <source>
        <dbReference type="PROSITE" id="PS50930"/>
    </source>
</evidence>
<dbReference type="PROSITE" id="PS50110">
    <property type="entry name" value="RESPONSE_REGULATORY"/>
    <property type="match status" value="1"/>
</dbReference>
<evidence type="ECO:0000259" key="2">
    <source>
        <dbReference type="PROSITE" id="PS50110"/>
    </source>
</evidence>
<dbReference type="InterPro" id="IPR011006">
    <property type="entry name" value="CheY-like_superfamily"/>
</dbReference>
<name>A0A0P7ATZ0_9FLAO</name>
<dbReference type="PATRIC" id="fig|1300341.3.peg.1764"/>
<dbReference type="EMBL" id="LDJX01000003">
    <property type="protein sequence ID" value="KPM31926.1"/>
    <property type="molecule type" value="Genomic_DNA"/>
</dbReference>
<comment type="caution">
    <text evidence="4">The sequence shown here is derived from an EMBL/GenBank/DDBJ whole genome shotgun (WGS) entry which is preliminary data.</text>
</comment>
<dbReference type="GO" id="GO:0000156">
    <property type="term" value="F:phosphorelay response regulator activity"/>
    <property type="evidence" value="ECO:0007669"/>
    <property type="project" value="InterPro"/>
</dbReference>
<dbReference type="Gene3D" id="3.40.50.2300">
    <property type="match status" value="1"/>
</dbReference>
<dbReference type="InterPro" id="IPR007492">
    <property type="entry name" value="LytTR_DNA-bd_dom"/>
</dbReference>
<feature type="domain" description="Response regulatory" evidence="2">
    <location>
        <begin position="2"/>
        <end position="113"/>
    </location>
</feature>
<evidence type="ECO:0000256" key="1">
    <source>
        <dbReference type="PROSITE-ProRule" id="PRU00169"/>
    </source>
</evidence>
<proteinExistence type="predicted"/>
<evidence type="ECO:0000313" key="4">
    <source>
        <dbReference type="EMBL" id="KPM31926.1"/>
    </source>
</evidence>
<keyword evidence="5" id="KW-1185">Reference proteome</keyword>
<dbReference type="InterPro" id="IPR046947">
    <property type="entry name" value="LytR-like"/>
</dbReference>
<reference evidence="4 5" key="1">
    <citation type="submission" date="2015-09" db="EMBL/GenBank/DDBJ databases">
        <title>Genome sequence of the marine flavobacterium Croceitalea dokdonensis DOKDO 023 that contains proton- and sodium-pumping rhodopsins.</title>
        <authorList>
            <person name="Kwon S.-K."/>
            <person name="Lee H.K."/>
            <person name="Kwak M.-J."/>
            <person name="Kim J.F."/>
        </authorList>
    </citation>
    <scope>NUCLEOTIDE SEQUENCE [LARGE SCALE GENOMIC DNA]</scope>
    <source>
        <strain evidence="4 5">DOKDO 023</strain>
    </source>
</reference>
<dbReference type="Pfam" id="PF04397">
    <property type="entry name" value="LytTR"/>
    <property type="match status" value="1"/>
</dbReference>
<dbReference type="Proteomes" id="UP000050280">
    <property type="component" value="Unassembled WGS sequence"/>
</dbReference>
<dbReference type="SMART" id="SM00448">
    <property type="entry name" value="REC"/>
    <property type="match status" value="1"/>
</dbReference>
<dbReference type="OrthoDB" id="2168082at2"/>
<dbReference type="PANTHER" id="PTHR37299">
    <property type="entry name" value="TRANSCRIPTIONAL REGULATOR-RELATED"/>
    <property type="match status" value="1"/>
</dbReference>
<dbReference type="PANTHER" id="PTHR37299:SF1">
    <property type="entry name" value="STAGE 0 SPORULATION PROTEIN A HOMOLOG"/>
    <property type="match status" value="1"/>
</dbReference>
<dbReference type="RefSeq" id="WP_054558761.1">
    <property type="nucleotide sequence ID" value="NZ_LDJX01000003.1"/>
</dbReference>
<organism evidence="4 5">
    <name type="scientific">Croceitalea dokdonensis DOKDO 023</name>
    <dbReference type="NCBI Taxonomy" id="1300341"/>
    <lineage>
        <taxon>Bacteria</taxon>
        <taxon>Pseudomonadati</taxon>
        <taxon>Bacteroidota</taxon>
        <taxon>Flavobacteriia</taxon>
        <taxon>Flavobacteriales</taxon>
        <taxon>Flavobacteriaceae</taxon>
        <taxon>Croceitalea</taxon>
    </lineage>
</organism>
<protein>
    <submittedName>
        <fullName evidence="4">Two component transcriptional regulator, LytTR family</fullName>
    </submittedName>
</protein>
<accession>A0A0P7ATZ0</accession>
<dbReference type="STRING" id="1300341.I595_1574"/>
<dbReference type="SMART" id="SM00850">
    <property type="entry name" value="LytTR"/>
    <property type="match status" value="1"/>
</dbReference>
<evidence type="ECO:0000313" key="5">
    <source>
        <dbReference type="Proteomes" id="UP000050280"/>
    </source>
</evidence>
<gene>
    <name evidence="4" type="ORF">I595_1574</name>
</gene>
<feature type="domain" description="HTH LytTR-type" evidence="3">
    <location>
        <begin position="130"/>
        <end position="229"/>
    </location>
</feature>
<dbReference type="SUPFAM" id="SSF52172">
    <property type="entry name" value="CheY-like"/>
    <property type="match status" value="1"/>
</dbReference>
<sequence>MTCVIIEDQVPAQRILQKYIEDAETLELKATFSNAMQAMDFLKTERVDILFLDIHLPKLTGIEFLKSLNDRPHIILTTAFSEYALESYELHVVDYLLKPFSFQRFLTAVGKVQKSSGSHALAPMQGTSAFFVKSGHEYRKIKVNDINYIQSDTDYTFIFTGNTKHLSAERLKYWEDTLAKQSFFRIHKSYLINITKISRFLGNRVYLEDGTELPIGRSYKEAFMKQVLKD</sequence>
<dbReference type="Gene3D" id="2.40.50.1020">
    <property type="entry name" value="LytTr DNA-binding domain"/>
    <property type="match status" value="1"/>
</dbReference>
<keyword evidence="1" id="KW-0597">Phosphoprotein</keyword>
<dbReference type="InterPro" id="IPR001789">
    <property type="entry name" value="Sig_transdc_resp-reg_receiver"/>
</dbReference>